<keyword evidence="3" id="KW-0804">Transcription</keyword>
<feature type="domain" description="Cyclic nucleotide-binding" evidence="4">
    <location>
        <begin position="13"/>
        <end position="85"/>
    </location>
</feature>
<evidence type="ECO:0000256" key="3">
    <source>
        <dbReference type="ARBA" id="ARBA00023163"/>
    </source>
</evidence>
<evidence type="ECO:0000256" key="2">
    <source>
        <dbReference type="ARBA" id="ARBA00023125"/>
    </source>
</evidence>
<evidence type="ECO:0000256" key="1">
    <source>
        <dbReference type="ARBA" id="ARBA00023015"/>
    </source>
</evidence>
<dbReference type="SUPFAM" id="SSF51206">
    <property type="entry name" value="cAMP-binding domain-like"/>
    <property type="match status" value="1"/>
</dbReference>
<reference evidence="6" key="1">
    <citation type="journal article" date="2021" name="PeerJ">
        <title>Extensive microbial diversity within the chicken gut microbiome revealed by metagenomics and culture.</title>
        <authorList>
            <person name="Gilroy R."/>
            <person name="Ravi A."/>
            <person name="Getino M."/>
            <person name="Pursley I."/>
            <person name="Horton D.L."/>
            <person name="Alikhan N.F."/>
            <person name="Baker D."/>
            <person name="Gharbi K."/>
            <person name="Hall N."/>
            <person name="Watson M."/>
            <person name="Adriaenssens E.M."/>
            <person name="Foster-Nyarko E."/>
            <person name="Jarju S."/>
            <person name="Secka A."/>
            <person name="Antonio M."/>
            <person name="Oren A."/>
            <person name="Chaudhuri R.R."/>
            <person name="La Ragione R."/>
            <person name="Hildebrand F."/>
            <person name="Pallen M.J."/>
        </authorList>
    </citation>
    <scope>NUCLEOTIDE SEQUENCE</scope>
    <source>
        <strain evidence="6">CHK188-4685</strain>
    </source>
</reference>
<dbReference type="PROSITE" id="PS51063">
    <property type="entry name" value="HTH_CRP_2"/>
    <property type="match status" value="1"/>
</dbReference>
<proteinExistence type="predicted"/>
<organism evidence="6 7">
    <name type="scientific">Candidatus Enterocloster faecavium</name>
    <dbReference type="NCBI Taxonomy" id="2838560"/>
    <lineage>
        <taxon>Bacteria</taxon>
        <taxon>Bacillati</taxon>
        <taxon>Bacillota</taxon>
        <taxon>Clostridia</taxon>
        <taxon>Lachnospirales</taxon>
        <taxon>Lachnospiraceae</taxon>
        <taxon>Enterocloster</taxon>
    </lineage>
</organism>
<dbReference type="Pfam" id="PF00027">
    <property type="entry name" value="cNMP_binding"/>
    <property type="match status" value="1"/>
</dbReference>
<accession>A0A9D2L772</accession>
<dbReference type="InterPro" id="IPR012318">
    <property type="entry name" value="HTH_CRP"/>
</dbReference>
<dbReference type="InterPro" id="IPR036390">
    <property type="entry name" value="WH_DNA-bd_sf"/>
</dbReference>
<dbReference type="GO" id="GO:0006355">
    <property type="term" value="P:regulation of DNA-templated transcription"/>
    <property type="evidence" value="ECO:0007669"/>
    <property type="project" value="InterPro"/>
</dbReference>
<keyword evidence="1" id="KW-0805">Transcription regulation</keyword>
<evidence type="ECO:0000259" key="4">
    <source>
        <dbReference type="PROSITE" id="PS50042"/>
    </source>
</evidence>
<dbReference type="SMART" id="SM00100">
    <property type="entry name" value="cNMP"/>
    <property type="match status" value="1"/>
</dbReference>
<dbReference type="AlphaFoldDB" id="A0A9D2L772"/>
<dbReference type="InterPro" id="IPR000595">
    <property type="entry name" value="cNMP-bd_dom"/>
</dbReference>
<evidence type="ECO:0000259" key="5">
    <source>
        <dbReference type="PROSITE" id="PS51063"/>
    </source>
</evidence>
<dbReference type="GO" id="GO:0003677">
    <property type="term" value="F:DNA binding"/>
    <property type="evidence" value="ECO:0007669"/>
    <property type="project" value="UniProtKB-KW"/>
</dbReference>
<name>A0A9D2L772_9FIRM</name>
<feature type="domain" description="HTH crp-type" evidence="5">
    <location>
        <begin position="154"/>
        <end position="222"/>
    </location>
</feature>
<dbReference type="SUPFAM" id="SSF46785">
    <property type="entry name" value="Winged helix' DNA-binding domain"/>
    <property type="match status" value="1"/>
</dbReference>
<protein>
    <submittedName>
        <fullName evidence="6">Crp/Fnr family transcriptional regulator</fullName>
    </submittedName>
</protein>
<dbReference type="Pfam" id="PF13545">
    <property type="entry name" value="HTH_Crp_2"/>
    <property type="match status" value="1"/>
</dbReference>
<comment type="caution">
    <text evidence="6">The sequence shown here is derived from an EMBL/GenBank/DDBJ whole genome shotgun (WGS) entry which is preliminary data.</text>
</comment>
<evidence type="ECO:0000313" key="6">
    <source>
        <dbReference type="EMBL" id="HJB07273.1"/>
    </source>
</evidence>
<evidence type="ECO:0000313" key="7">
    <source>
        <dbReference type="Proteomes" id="UP000886804"/>
    </source>
</evidence>
<dbReference type="CDD" id="cd00038">
    <property type="entry name" value="CAP_ED"/>
    <property type="match status" value="1"/>
</dbReference>
<sequence length="222" mass="26019">MEELCYLLKRCPLFYGIREEELYTLLKCCAAREERYEPGELILRMGEAMNSIMVLAEGKVLVFQEDFWGQREELYHLGEGEVFGQSYSCARTPALPVQLVTESACRTVFLDYQRMITFCSLACDFHTRLIQNLLRLLAEANVGFENRGRHMSRRTTREKLLSYLSQQALQWGSRSFEIPYNRQELADYLGVDRSAMSSELGKMKAEGILNYRKNWFELMERR</sequence>
<gene>
    <name evidence="6" type="ORF">H9716_05340</name>
</gene>
<dbReference type="InterPro" id="IPR018490">
    <property type="entry name" value="cNMP-bd_dom_sf"/>
</dbReference>
<dbReference type="InterPro" id="IPR014710">
    <property type="entry name" value="RmlC-like_jellyroll"/>
</dbReference>
<dbReference type="PROSITE" id="PS50042">
    <property type="entry name" value="CNMP_BINDING_3"/>
    <property type="match status" value="1"/>
</dbReference>
<dbReference type="Gene3D" id="2.60.120.10">
    <property type="entry name" value="Jelly Rolls"/>
    <property type="match status" value="1"/>
</dbReference>
<dbReference type="EMBL" id="DWYS01000062">
    <property type="protein sequence ID" value="HJB07273.1"/>
    <property type="molecule type" value="Genomic_DNA"/>
</dbReference>
<keyword evidence="2" id="KW-0238">DNA-binding</keyword>
<reference evidence="6" key="2">
    <citation type="submission" date="2021-04" db="EMBL/GenBank/DDBJ databases">
        <authorList>
            <person name="Gilroy R."/>
        </authorList>
    </citation>
    <scope>NUCLEOTIDE SEQUENCE</scope>
    <source>
        <strain evidence="6">CHK188-4685</strain>
    </source>
</reference>
<dbReference type="Proteomes" id="UP000886804">
    <property type="component" value="Unassembled WGS sequence"/>
</dbReference>